<evidence type="ECO:0000256" key="2">
    <source>
        <dbReference type="ARBA" id="ARBA00022692"/>
    </source>
</evidence>
<keyword evidence="9" id="KW-1185">Reference proteome</keyword>
<keyword evidence="3" id="KW-1133">Transmembrane helix</keyword>
<dbReference type="GO" id="GO:0000921">
    <property type="term" value="P:septin ring assembly"/>
    <property type="evidence" value="ECO:0007669"/>
    <property type="project" value="InterPro"/>
</dbReference>
<gene>
    <name evidence="8" type="primary">ezrA</name>
    <name evidence="8" type="ORF">WR164_06360</name>
</gene>
<keyword evidence="4 7" id="KW-0175">Coiled coil</keyword>
<keyword evidence="6" id="KW-0717">Septation</keyword>
<evidence type="ECO:0000313" key="8">
    <source>
        <dbReference type="EMBL" id="GLB46657.1"/>
    </source>
</evidence>
<keyword evidence="2" id="KW-0812">Transmembrane</keyword>
<dbReference type="InterPro" id="IPR010379">
    <property type="entry name" value="EzrA"/>
</dbReference>
<organism evidence="8 9">
    <name type="scientific">Philodulcilactobacillus myokoensis</name>
    <dbReference type="NCBI Taxonomy" id="2929573"/>
    <lineage>
        <taxon>Bacteria</taxon>
        <taxon>Bacillati</taxon>
        <taxon>Bacillota</taxon>
        <taxon>Bacilli</taxon>
        <taxon>Lactobacillales</taxon>
        <taxon>Lactobacillaceae</taxon>
        <taxon>Philodulcilactobacillus</taxon>
    </lineage>
</organism>
<keyword evidence="6" id="KW-0132">Cell division</keyword>
<dbReference type="Pfam" id="PF06160">
    <property type="entry name" value="EzrA"/>
    <property type="match status" value="1"/>
</dbReference>
<keyword evidence="6" id="KW-0131">Cell cycle</keyword>
<proteinExistence type="predicted"/>
<evidence type="ECO:0000256" key="4">
    <source>
        <dbReference type="ARBA" id="ARBA00023054"/>
    </source>
</evidence>
<keyword evidence="5" id="KW-0472">Membrane</keyword>
<evidence type="ECO:0000256" key="6">
    <source>
        <dbReference type="ARBA" id="ARBA00023210"/>
    </source>
</evidence>
<dbReference type="EMBL" id="BRPL01000002">
    <property type="protein sequence ID" value="GLB46657.1"/>
    <property type="molecule type" value="Genomic_DNA"/>
</dbReference>
<dbReference type="GO" id="GO:0000917">
    <property type="term" value="P:division septum assembly"/>
    <property type="evidence" value="ECO:0007669"/>
    <property type="project" value="UniProtKB-KW"/>
</dbReference>
<protein>
    <submittedName>
        <fullName evidence="8">Septation ring formation regulator EzrA</fullName>
    </submittedName>
</protein>
<evidence type="ECO:0000256" key="7">
    <source>
        <dbReference type="SAM" id="Coils"/>
    </source>
</evidence>
<dbReference type="GO" id="GO:0005940">
    <property type="term" value="C:septin ring"/>
    <property type="evidence" value="ECO:0007669"/>
    <property type="project" value="InterPro"/>
</dbReference>
<sequence length="540" mass="63278">MENNFTKIKALPLEQHFNQIAKLNLNGESLKQFNNYQNIYKKIEKDHFDDIDNKISSIKQDTKNLNFMKTNREYQNCFNDVANVNNQFKGIQKGLDEFKHLNKQHQKVIVNLNDKFKQINKKLLNDNYAYGNSIHKLNDVLNEIKKDFDHFVSLTDSGDYKTSEELLKKLSFRVKNLEKWVAKIPSLYRSISTEYPEQIDEISRGYDEMVKAGYQFPEKGMGSAIDYVNKQIKKSSSSLTNLKIEQTQNMNKEIETLINQLYDSMEQEIKAKRSVKKDVDIVSSFIIHAQHQNYSLMSELKNLSKNYDLEHQEISTTRQLSEQLKRIDEINQKDLQDMASNDAIYSEVLSHQSSAKHDLSQIETQQRQIHKSVSGLNHAENKARNQVEQFDLEMHNIKRQIERLNLPGVKKDYIDSYNVVNNEIKKLAQVMNQSKISMDDINKRLVIVKKHLNALEDTTEQLIDSAMLAERVIQYTNRFHAARNNKKDEAVSKANFEAQKLFEDYEYEQSLDRIVTALDRAEPNKFKEIENYYYANKDNQ</sequence>
<reference evidence="8" key="1">
    <citation type="submission" date="2022-07" db="EMBL/GenBank/DDBJ databases">
        <authorList>
            <person name="Kouya T."/>
            <person name="Ishiyama Y."/>
        </authorList>
    </citation>
    <scope>NUCLEOTIDE SEQUENCE</scope>
    <source>
        <strain evidence="8">WR16-4</strain>
    </source>
</reference>
<dbReference type="GO" id="GO:0005886">
    <property type="term" value="C:plasma membrane"/>
    <property type="evidence" value="ECO:0007669"/>
    <property type="project" value="UniProtKB-SubCell"/>
</dbReference>
<evidence type="ECO:0000313" key="9">
    <source>
        <dbReference type="Proteomes" id="UP001144204"/>
    </source>
</evidence>
<dbReference type="Proteomes" id="UP001144204">
    <property type="component" value="Unassembled WGS sequence"/>
</dbReference>
<comment type="caution">
    <text evidence="8">The sequence shown here is derived from an EMBL/GenBank/DDBJ whole genome shotgun (WGS) entry which is preliminary data.</text>
</comment>
<evidence type="ECO:0000256" key="5">
    <source>
        <dbReference type="ARBA" id="ARBA00023136"/>
    </source>
</evidence>
<evidence type="ECO:0000256" key="3">
    <source>
        <dbReference type="ARBA" id="ARBA00022989"/>
    </source>
</evidence>
<accession>A0A9W6ESN3</accession>
<comment type="subcellular location">
    <subcellularLocation>
        <location evidence="1">Cell membrane</location>
        <topology evidence="1">Single-pass membrane protein</topology>
    </subcellularLocation>
</comment>
<reference evidence="8" key="2">
    <citation type="journal article" date="2023" name="PLoS ONE">
        <title>Philodulcilactobacillus myokoensis gen. nov., sp. nov., a fructophilic, acidophilic, and agar-phobic lactic acid bacterium isolated from fermented vegetable extracts.</title>
        <authorList>
            <person name="Kouya T."/>
            <person name="Ishiyama Y."/>
            <person name="Ohashi S."/>
            <person name="Kumakubo R."/>
            <person name="Yamazaki T."/>
            <person name="Otaki T."/>
        </authorList>
    </citation>
    <scope>NUCLEOTIDE SEQUENCE</scope>
    <source>
        <strain evidence="8">WR16-4</strain>
    </source>
</reference>
<evidence type="ECO:0000256" key="1">
    <source>
        <dbReference type="ARBA" id="ARBA00004162"/>
    </source>
</evidence>
<dbReference type="AlphaFoldDB" id="A0A9W6ESN3"/>
<feature type="coiled-coil region" evidence="7">
    <location>
        <begin position="95"/>
        <end position="122"/>
    </location>
</feature>
<name>A0A9W6ESN3_9LACO</name>